<sequence length="121" mass="13709">MLVGHAEEPLPGHFLAYRLCQTRLASCWFATTRSFNMVACAVVGCSNRSDSCRRKKKPTNKNFFRIPKVVVDSCERSKTLSTNRRTLWLARINRADLDPENPNVRVCGAHFVTGKRLVTLV</sequence>
<organism evidence="1 2">
    <name type="scientific">Dermacentor silvarum</name>
    <name type="common">Tick</name>
    <dbReference type="NCBI Taxonomy" id="543639"/>
    <lineage>
        <taxon>Eukaryota</taxon>
        <taxon>Metazoa</taxon>
        <taxon>Ecdysozoa</taxon>
        <taxon>Arthropoda</taxon>
        <taxon>Chelicerata</taxon>
        <taxon>Arachnida</taxon>
        <taxon>Acari</taxon>
        <taxon>Parasitiformes</taxon>
        <taxon>Ixodida</taxon>
        <taxon>Ixodoidea</taxon>
        <taxon>Ixodidae</taxon>
        <taxon>Rhipicephalinae</taxon>
        <taxon>Dermacentor</taxon>
    </lineage>
</organism>
<proteinExistence type="predicted"/>
<evidence type="ECO:0000313" key="1">
    <source>
        <dbReference type="EMBL" id="KAH7940906.1"/>
    </source>
</evidence>
<reference evidence="1" key="1">
    <citation type="submission" date="2020-05" db="EMBL/GenBank/DDBJ databases">
        <title>Large-scale comparative analyses of tick genomes elucidate their genetic diversity and vector capacities.</title>
        <authorList>
            <person name="Jia N."/>
            <person name="Wang J."/>
            <person name="Shi W."/>
            <person name="Du L."/>
            <person name="Sun Y."/>
            <person name="Zhan W."/>
            <person name="Jiang J."/>
            <person name="Wang Q."/>
            <person name="Zhang B."/>
            <person name="Ji P."/>
            <person name="Sakyi L.B."/>
            <person name="Cui X."/>
            <person name="Yuan T."/>
            <person name="Jiang B."/>
            <person name="Yang W."/>
            <person name="Lam T.T.-Y."/>
            <person name="Chang Q."/>
            <person name="Ding S."/>
            <person name="Wang X."/>
            <person name="Zhu J."/>
            <person name="Ruan X."/>
            <person name="Zhao L."/>
            <person name="Wei J."/>
            <person name="Que T."/>
            <person name="Du C."/>
            <person name="Cheng J."/>
            <person name="Dai P."/>
            <person name="Han X."/>
            <person name="Huang E."/>
            <person name="Gao Y."/>
            <person name="Liu J."/>
            <person name="Shao H."/>
            <person name="Ye R."/>
            <person name="Li L."/>
            <person name="Wei W."/>
            <person name="Wang X."/>
            <person name="Wang C."/>
            <person name="Yang T."/>
            <person name="Huo Q."/>
            <person name="Li W."/>
            <person name="Guo W."/>
            <person name="Chen H."/>
            <person name="Zhou L."/>
            <person name="Ni X."/>
            <person name="Tian J."/>
            <person name="Zhou Y."/>
            <person name="Sheng Y."/>
            <person name="Liu T."/>
            <person name="Pan Y."/>
            <person name="Xia L."/>
            <person name="Li J."/>
            <person name="Zhao F."/>
            <person name="Cao W."/>
        </authorList>
    </citation>
    <scope>NUCLEOTIDE SEQUENCE</scope>
    <source>
        <strain evidence="1">Dsil-2018</strain>
    </source>
</reference>
<keyword evidence="2" id="KW-1185">Reference proteome</keyword>
<evidence type="ECO:0000313" key="2">
    <source>
        <dbReference type="Proteomes" id="UP000821865"/>
    </source>
</evidence>
<protein>
    <submittedName>
        <fullName evidence="1">Uncharacterized protein</fullName>
    </submittedName>
</protein>
<dbReference type="Proteomes" id="UP000821865">
    <property type="component" value="Chromosome 7"/>
</dbReference>
<comment type="caution">
    <text evidence="1">The sequence shown here is derived from an EMBL/GenBank/DDBJ whole genome shotgun (WGS) entry which is preliminary data.</text>
</comment>
<name>A0ACB8CE06_DERSI</name>
<accession>A0ACB8CE06</accession>
<dbReference type="EMBL" id="CM023476">
    <property type="protein sequence ID" value="KAH7940906.1"/>
    <property type="molecule type" value="Genomic_DNA"/>
</dbReference>
<gene>
    <name evidence="1" type="ORF">HPB49_007749</name>
</gene>